<evidence type="ECO:0000313" key="9">
    <source>
        <dbReference type="EMBL" id="KAK3090781.1"/>
    </source>
</evidence>
<evidence type="ECO:0000256" key="1">
    <source>
        <dbReference type="ARBA" id="ARBA00004370"/>
    </source>
</evidence>
<dbReference type="Pfam" id="PF00801">
    <property type="entry name" value="PKD"/>
    <property type="match status" value="1"/>
</dbReference>
<proteinExistence type="predicted"/>
<evidence type="ECO:0000256" key="5">
    <source>
        <dbReference type="ARBA" id="ARBA00023136"/>
    </source>
</evidence>
<comment type="caution">
    <text evidence="6">Lacks conserved residue(s) required for the propagation of feature annotation.</text>
</comment>
<keyword evidence="2" id="KW-0812">Transmembrane</keyword>
<comment type="caution">
    <text evidence="9">The sequence shown here is derived from an EMBL/GenBank/DDBJ whole genome shotgun (WGS) entry which is preliminary data.</text>
</comment>
<dbReference type="GO" id="GO:0005886">
    <property type="term" value="C:plasma membrane"/>
    <property type="evidence" value="ECO:0007669"/>
    <property type="project" value="TreeGrafter"/>
</dbReference>
<evidence type="ECO:0000256" key="3">
    <source>
        <dbReference type="ARBA" id="ARBA00022737"/>
    </source>
</evidence>
<keyword evidence="5" id="KW-0472">Membrane</keyword>
<evidence type="ECO:0000259" key="7">
    <source>
        <dbReference type="PROSITE" id="PS50093"/>
    </source>
</evidence>
<dbReference type="InterPro" id="IPR036392">
    <property type="entry name" value="PLAT/LH2_dom_sf"/>
</dbReference>
<dbReference type="InterPro" id="IPR001024">
    <property type="entry name" value="PLAT/LH2_dom"/>
</dbReference>
<evidence type="ECO:0000256" key="4">
    <source>
        <dbReference type="ARBA" id="ARBA00022989"/>
    </source>
</evidence>
<protein>
    <submittedName>
        <fullName evidence="9">Uncharacterized protein</fullName>
    </submittedName>
</protein>
<feature type="domain" description="PLAT" evidence="8">
    <location>
        <begin position="1582"/>
        <end position="1701"/>
    </location>
</feature>
<accession>A0AA88Y7B1</accession>
<dbReference type="InterPro" id="IPR000601">
    <property type="entry name" value="PKD_dom"/>
</dbReference>
<name>A0AA88Y7B1_PINIB</name>
<reference evidence="9" key="1">
    <citation type="submission" date="2019-08" db="EMBL/GenBank/DDBJ databases">
        <title>The improved chromosome-level genome for the pearl oyster Pinctada fucata martensii using PacBio sequencing and Hi-C.</title>
        <authorList>
            <person name="Zheng Z."/>
        </authorList>
    </citation>
    <scope>NUCLEOTIDE SEQUENCE</scope>
    <source>
        <strain evidence="9">ZZ-2019</strain>
        <tissue evidence="9">Adductor muscle</tissue>
    </source>
</reference>
<dbReference type="SMART" id="SM00308">
    <property type="entry name" value="LH2"/>
    <property type="match status" value="1"/>
</dbReference>
<keyword evidence="4" id="KW-1133">Transmembrane helix</keyword>
<dbReference type="FunFam" id="2.60.60.20:FF:000022">
    <property type="entry name" value="Uncharacterized protein"/>
    <property type="match status" value="1"/>
</dbReference>
<evidence type="ECO:0000256" key="6">
    <source>
        <dbReference type="PROSITE-ProRule" id="PRU00152"/>
    </source>
</evidence>
<evidence type="ECO:0000313" key="10">
    <source>
        <dbReference type="Proteomes" id="UP001186944"/>
    </source>
</evidence>
<dbReference type="PANTHER" id="PTHR46730:SF1">
    <property type="entry name" value="PLAT DOMAIN-CONTAINING PROTEIN"/>
    <property type="match status" value="1"/>
</dbReference>
<gene>
    <name evidence="9" type="ORF">FSP39_014585</name>
</gene>
<dbReference type="Proteomes" id="UP001186944">
    <property type="component" value="Unassembled WGS sequence"/>
</dbReference>
<dbReference type="PROSITE" id="PS50093">
    <property type="entry name" value="PKD"/>
    <property type="match status" value="1"/>
</dbReference>
<dbReference type="PANTHER" id="PTHR46730">
    <property type="entry name" value="POLYCYSTIN-1"/>
    <property type="match status" value="1"/>
</dbReference>
<evidence type="ECO:0000256" key="2">
    <source>
        <dbReference type="ARBA" id="ARBA00022692"/>
    </source>
</evidence>
<dbReference type="SUPFAM" id="SSF49299">
    <property type="entry name" value="PKD domain"/>
    <property type="match status" value="3"/>
</dbReference>
<dbReference type="SUPFAM" id="SSF49723">
    <property type="entry name" value="Lipase/lipooxygenase domain (PLAT/LH2 domain)"/>
    <property type="match status" value="1"/>
</dbReference>
<dbReference type="GO" id="GO:0006816">
    <property type="term" value="P:calcium ion transport"/>
    <property type="evidence" value="ECO:0007669"/>
    <property type="project" value="TreeGrafter"/>
</dbReference>
<keyword evidence="10" id="KW-1185">Reference proteome</keyword>
<dbReference type="InterPro" id="IPR002859">
    <property type="entry name" value="PKD/REJ-like"/>
</dbReference>
<dbReference type="Pfam" id="PF01477">
    <property type="entry name" value="PLAT"/>
    <property type="match status" value="1"/>
</dbReference>
<dbReference type="Pfam" id="PF02010">
    <property type="entry name" value="REJ"/>
    <property type="match status" value="1"/>
</dbReference>
<comment type="subcellular location">
    <subcellularLocation>
        <location evidence="1">Membrane</location>
    </subcellularLocation>
</comment>
<organism evidence="9 10">
    <name type="scientific">Pinctada imbricata</name>
    <name type="common">Atlantic pearl-oyster</name>
    <name type="synonym">Pinctada martensii</name>
    <dbReference type="NCBI Taxonomy" id="66713"/>
    <lineage>
        <taxon>Eukaryota</taxon>
        <taxon>Metazoa</taxon>
        <taxon>Spiralia</taxon>
        <taxon>Lophotrochozoa</taxon>
        <taxon>Mollusca</taxon>
        <taxon>Bivalvia</taxon>
        <taxon>Autobranchia</taxon>
        <taxon>Pteriomorphia</taxon>
        <taxon>Pterioida</taxon>
        <taxon>Pterioidea</taxon>
        <taxon>Pteriidae</taxon>
        <taxon>Pinctada</taxon>
    </lineage>
</organism>
<keyword evidence="3" id="KW-0677">Repeat</keyword>
<dbReference type="Gene3D" id="2.60.60.20">
    <property type="entry name" value="PLAT/LH2 domain"/>
    <property type="match status" value="1"/>
</dbReference>
<dbReference type="EMBL" id="VSWD01000010">
    <property type="protein sequence ID" value="KAK3090781.1"/>
    <property type="molecule type" value="Genomic_DNA"/>
</dbReference>
<evidence type="ECO:0000259" key="8">
    <source>
        <dbReference type="PROSITE" id="PS50095"/>
    </source>
</evidence>
<dbReference type="PROSITE" id="PS50095">
    <property type="entry name" value="PLAT"/>
    <property type="match status" value="1"/>
</dbReference>
<sequence length="1722" mass="193750">MLVYAYYRVNGFSLTVDSAVVGTTTDARFVVLLTTSAKQPMGTIKMNVTYGDGQEETKELDSEISNMQGSGYAITHSYTIQGNYTAEFTIYNEIDTMNFTIDVYIWDEVTVTLQSKFIGQVSEDISFDFINPPPTGFTYIIEYGNGDTRTNNDSVWYNAYSESAWTYAYNADGIYNVTMTAWNQFYASVCTYIITIQYPIVEINMTLTPETTKIPIPDGIMDFELTMSKQYTSPTDVLCTFDFQDDKEENVSIAIEFGTPINKRYPYSSSGSRVVNFTCWNLVSTMTKLSNIEIVDFTLQDFGVNYPSPLTMNSTLSEELNENYPKTSNIMKLSHTTANVTFFVHLLECSKLPPDIIFKWEFGDDTPSERGLVSFEKEHVYVERGTFTIQVTIDNNRTGETYAMTTFDIQIGVVQFKVTPQRGEVSVTNFRFDFENDMGGSVSYTFDSPVSVHTTSNKYITHTYNDWGIYQASVLASNGTLTEIAFLEEPVQADYFISDELKVTITNGTGYETESIHLPPGNITITIGAARAISRPYINCSINLGDLINKENMYRYGNITISQSLELDSNYYTLGNHSLRVDCSNFVSNISEAYFIDVHNECYTRDGIFDRQYSSFKTPMKAYTSVDTSLASRMGVKCIEKDASFEWTVDRVEIINETDVLTPLEYRPTFNRGSARFARGSVSQGLLYITLNVSLDGTWMNEFTYLQFIKPAPYAFILGGNKRSLKYMDGFVELDALTESYDSERGYGGNSNLTFIWTCWKVTAGSLDEVEKKFDTERNSLGSCVLDERIRGYATLNFSIGTPTQGYAIFVEVSDGLKSSNFTQFIILKPGDPPSIKITCILNCRDKTAISSPLIMKTVCLDCREDEEILYVWSLWIYNSVSKDYSLVNDLSANTATGVNQPSMKINADFMLPGQKYSLRLDASSTMVGRNGTTNVVTAIMTNFPPQVGSDGGCVPDKTEYQTPTEKVKVDCKKFADEGDLMDQDYDRDLLRNEPLIYLYETKTMRYDDGDEEEVVAELYKGGESSVINLPVQMGDPHYNYSVEMRVLVYDRYGDSCMVYFNFTVRPFQGGVPANGSDTSGIEDMFNSFDKGLNITNAGGNDMAVVRQIGSLASVFAPSSEEDEKTTELSAIVKTAVLSSTGESKQISASDSQQVSRNMETLFKNTAYVSDETAKNGAKICSALIDNIKNITTHSKPFPVEDLKSIEGAIDGTIATIDKILDALLPSDTQVDTSQEPVLDDIYNDLLEKRKVTNNTEIDEDALRQEADDLYKLYKFKYDQMKQKQSTAEESVPNVLNAIESSYNVKLQTTEVGAGPSKIIRPNLELSVEKVTKEILQNRTETPIKGIKLSLDQNDTEAIQGTLDIKQTVFDKPPTIYGDGIASLTSRALQLELSNKSIIPNLSFENKQTAYANRFEPQMTAGDPEQMFYLNFDVKNDDDVALVYVEPDNFDIYNRNTWTLYELYYRAATFPKTSIFSFYKEFSIRDYTEGLGFKVMIPPMKKGQHFLGFKALSVPEPSKRRKRRSVAVDNTTTVAPSNTTNQLINVNVSVVLVTTGCRSWNEAEKKWWSTYFLCDSDATDEYFYMVSVHTGLRKGAGTQSRVNFVLSGEDDDSGVRILSDGVRKGFPTGSVRSFFMGTKYPLGDLTYLRIWHDNSGEGGEQSWYLNKVTVDDPQRHARYTFICERWLAVERDDGQVERVLPVCGRENLLQFNTLFFNMHSSI</sequence>
<dbReference type="GO" id="GO:0005261">
    <property type="term" value="F:monoatomic cation channel activity"/>
    <property type="evidence" value="ECO:0007669"/>
    <property type="project" value="TreeGrafter"/>
</dbReference>
<dbReference type="InterPro" id="IPR035986">
    <property type="entry name" value="PKD_dom_sf"/>
</dbReference>
<feature type="domain" description="PKD" evidence="7">
    <location>
        <begin position="354"/>
        <end position="396"/>
    </location>
</feature>